<dbReference type="EMBL" id="AGVY01000397">
    <property type="protein sequence ID" value="EHM99650.1"/>
    <property type="molecule type" value="Genomic_DNA"/>
</dbReference>
<evidence type="ECO:0000313" key="12">
    <source>
        <dbReference type="EMBL" id="EHM99650.1"/>
    </source>
</evidence>
<evidence type="ECO:0000256" key="5">
    <source>
        <dbReference type="ARBA" id="ARBA00022692"/>
    </source>
</evidence>
<feature type="transmembrane region" description="Helical" evidence="10">
    <location>
        <begin position="230"/>
        <end position="249"/>
    </location>
</feature>
<dbReference type="PROSITE" id="PS00217">
    <property type="entry name" value="SUGAR_TRANSPORT_2"/>
    <property type="match status" value="1"/>
</dbReference>
<feature type="transmembrane region" description="Helical" evidence="10">
    <location>
        <begin position="422"/>
        <end position="445"/>
    </location>
</feature>
<evidence type="ECO:0000256" key="6">
    <source>
        <dbReference type="ARBA" id="ARBA00022989"/>
    </source>
</evidence>
<dbReference type="SUPFAM" id="SSF103473">
    <property type="entry name" value="MFS general substrate transporter"/>
    <property type="match status" value="1"/>
</dbReference>
<feature type="transmembrane region" description="Helical" evidence="10">
    <location>
        <begin position="197"/>
        <end position="218"/>
    </location>
</feature>
<dbReference type="GO" id="GO:0005351">
    <property type="term" value="F:carbohydrate:proton symporter activity"/>
    <property type="evidence" value="ECO:0007669"/>
    <property type="project" value="TreeGrafter"/>
</dbReference>
<feature type="transmembrane region" description="Helical" evidence="10">
    <location>
        <begin position="108"/>
        <end position="130"/>
    </location>
</feature>
<gene>
    <name evidence="12" type="ORF">VIN7_10666</name>
</gene>
<feature type="transmembrane region" description="Helical" evidence="10">
    <location>
        <begin position="168"/>
        <end position="185"/>
    </location>
</feature>
<sequence>MPSEKSSAGSNTEIQNASIQVEPPAKKESSDGFYDNEVLNGDTIEAPKRGLLGYLTIYLLCYPVSFGGFLPGWDSGITAGFINMDNFKMNFGSYKHSTGEYYLSNVRMGLLVAMFSIGCSLGGVAFARLADTLGRRLAIVIVVLVYMVGAIIQISSNHKWYQYFVGKIIYGLGAGGCSVLCPMLLSEIAPKDLRGGLVSLFQLNVTFGIFLGYCSVYGTRKYDNTAQWRIPVGLCFLWALIIIIGMLLVPESPRYLIERGKNEEARISIAKINMVSPEDPWVHRQAEEIIVGVVAQREQGEASWKDLFSVKTKVLQRLITGILIQTFLQLTGENYFFFYGTTIFKSVGLTDGFETSIILGTVNFFSTIIAVMVVDKIGRRKCLLFGAAAMMACMVIFASIGVKCLYPHGQNAPSSKGAGNAMIVFTCFYIFCFASTWAPVAYIVVAESFPSKVKSKGMSISTAFNWLWQFLIGFFTPFITGSIHFYYGYVFVGCLVAMFLYVFFFLPETIGLSLEEIQLLYEEGVKPWKSASWVPPSKRGGSSEKIETQKKGWKKLLKFPKSPDQALSVHNLTE</sequence>
<dbReference type="AlphaFoldDB" id="H0H2S5"/>
<evidence type="ECO:0000256" key="10">
    <source>
        <dbReference type="SAM" id="Phobius"/>
    </source>
</evidence>
<dbReference type="CDD" id="cd17356">
    <property type="entry name" value="MFS_HXT"/>
    <property type="match status" value="1"/>
</dbReference>
<feature type="transmembrane region" description="Helical" evidence="10">
    <location>
        <begin position="318"/>
        <end position="337"/>
    </location>
</feature>
<evidence type="ECO:0000256" key="1">
    <source>
        <dbReference type="ARBA" id="ARBA00004141"/>
    </source>
</evidence>
<feature type="transmembrane region" description="Helical" evidence="10">
    <location>
        <begin position="137"/>
        <end position="156"/>
    </location>
</feature>
<dbReference type="PANTHER" id="PTHR48022:SF75">
    <property type="entry name" value="GALACTOSE TRANSPORTER-RELATED"/>
    <property type="match status" value="1"/>
</dbReference>
<evidence type="ECO:0000256" key="2">
    <source>
        <dbReference type="ARBA" id="ARBA00010992"/>
    </source>
</evidence>
<evidence type="ECO:0000256" key="4">
    <source>
        <dbReference type="ARBA" id="ARBA00022597"/>
    </source>
</evidence>
<dbReference type="InterPro" id="IPR020846">
    <property type="entry name" value="MFS_dom"/>
</dbReference>
<keyword evidence="4" id="KW-0762">Sugar transport</keyword>
<evidence type="ECO:0000256" key="3">
    <source>
        <dbReference type="ARBA" id="ARBA00022448"/>
    </source>
</evidence>
<feature type="transmembrane region" description="Helical" evidence="10">
    <location>
        <begin position="357"/>
        <end position="375"/>
    </location>
</feature>
<dbReference type="Gene3D" id="1.20.1250.20">
    <property type="entry name" value="MFS general substrate transporter like domains"/>
    <property type="match status" value="1"/>
</dbReference>
<protein>
    <submittedName>
        <fullName evidence="12">Hxt15p</fullName>
    </submittedName>
</protein>
<name>H0H2S5_SACCK</name>
<dbReference type="Proteomes" id="UP000009009">
    <property type="component" value="Unassembled WGS sequence"/>
</dbReference>
<keyword evidence="13" id="KW-1185">Reference proteome</keyword>
<dbReference type="HOGENOM" id="CLU_001265_30_1_1"/>
<comment type="similarity">
    <text evidence="2 8">Belongs to the major facilitator superfamily. Sugar transporter (TC 2.A.1.1) family.</text>
</comment>
<feature type="transmembrane region" description="Helical" evidence="10">
    <location>
        <begin position="485"/>
        <end position="506"/>
    </location>
</feature>
<dbReference type="InterPro" id="IPR036259">
    <property type="entry name" value="MFS_trans_sf"/>
</dbReference>
<comment type="subcellular location">
    <subcellularLocation>
        <location evidence="1">Membrane</location>
        <topology evidence="1">Multi-pass membrane protein</topology>
    </subcellularLocation>
</comment>
<dbReference type="FunFam" id="1.20.1250.20:FF:000044">
    <property type="entry name" value="Hexose transporter Hxt3p"/>
    <property type="match status" value="1"/>
</dbReference>
<dbReference type="InterPro" id="IPR005828">
    <property type="entry name" value="MFS_sugar_transport-like"/>
</dbReference>
<dbReference type="InterPro" id="IPR003663">
    <property type="entry name" value="Sugar/inositol_transpt"/>
</dbReference>
<feature type="region of interest" description="Disordered" evidence="9">
    <location>
        <begin position="1"/>
        <end position="32"/>
    </location>
</feature>
<comment type="caution">
    <text evidence="12">The sequence shown here is derived from an EMBL/GenBank/DDBJ whole genome shotgun (WGS) entry which is preliminary data.</text>
</comment>
<dbReference type="InterPro" id="IPR005829">
    <property type="entry name" value="Sugar_transporter_CS"/>
</dbReference>
<evidence type="ECO:0000256" key="7">
    <source>
        <dbReference type="ARBA" id="ARBA00023136"/>
    </source>
</evidence>
<accession>H0H2S5</accession>
<dbReference type="OrthoDB" id="4040821at2759"/>
<dbReference type="GO" id="GO:0055056">
    <property type="term" value="F:D-glucose transmembrane transporter activity"/>
    <property type="evidence" value="ECO:0007669"/>
    <property type="project" value="UniProtKB-ARBA"/>
</dbReference>
<feature type="domain" description="Major facilitator superfamily (MFS) profile" evidence="11">
    <location>
        <begin position="60"/>
        <end position="510"/>
    </location>
</feature>
<feature type="compositionally biased region" description="Polar residues" evidence="9">
    <location>
        <begin position="1"/>
        <end position="19"/>
    </location>
</feature>
<reference evidence="12 13" key="1">
    <citation type="journal article" date="2012" name="FEMS Yeast Res.">
        <title>The genome sequence of the wine yeast VIN7 reveals an allotriploid hybrid genome with Saccharomyces cerevisiae and Saccharomyces kudriavzevii origins.</title>
        <authorList>
            <person name="Borneman A.R."/>
            <person name="Desany B.A."/>
            <person name="Riches D."/>
            <person name="Affourtit J.P."/>
            <person name="Forgan A.H."/>
            <person name="Pretorius I.S."/>
            <person name="Egholm M."/>
            <person name="Chambers P.J."/>
        </authorList>
    </citation>
    <scope>NUCLEOTIDE SEQUENCE [LARGE SCALE GENOMIC DNA]</scope>
    <source>
        <strain evidence="12 13">VIN7</strain>
    </source>
</reference>
<feature type="region of interest" description="Disordered" evidence="9">
    <location>
        <begin position="530"/>
        <end position="549"/>
    </location>
</feature>
<feature type="transmembrane region" description="Helical" evidence="10">
    <location>
        <begin position="382"/>
        <end position="402"/>
    </location>
</feature>
<dbReference type="PANTHER" id="PTHR48022">
    <property type="entry name" value="PLASTIDIC GLUCOSE TRANSPORTER 4"/>
    <property type="match status" value="1"/>
</dbReference>
<evidence type="ECO:0000256" key="8">
    <source>
        <dbReference type="RuleBase" id="RU003346"/>
    </source>
</evidence>
<keyword evidence="6 10" id="KW-1133">Transmembrane helix</keyword>
<dbReference type="PhylomeDB" id="H0H2S5"/>
<proteinExistence type="inferred from homology"/>
<dbReference type="PROSITE" id="PS00216">
    <property type="entry name" value="SUGAR_TRANSPORT_1"/>
    <property type="match status" value="1"/>
</dbReference>
<keyword evidence="3 8" id="KW-0813">Transport</keyword>
<evidence type="ECO:0000313" key="13">
    <source>
        <dbReference type="Proteomes" id="UP000009009"/>
    </source>
</evidence>
<keyword evidence="5 10" id="KW-0812">Transmembrane</keyword>
<organism evidence="12 13">
    <name type="scientific">Saccharomyces cerevisiae x Saccharomyces kudriavzevii (strain VIN7)</name>
    <name type="common">Yeast</name>
    <dbReference type="NCBI Taxonomy" id="1095631"/>
    <lineage>
        <taxon>Eukaryota</taxon>
        <taxon>Fungi</taxon>
        <taxon>Dikarya</taxon>
        <taxon>Ascomycota</taxon>
        <taxon>Saccharomycotina</taxon>
        <taxon>Saccharomycetes</taxon>
        <taxon>Saccharomycetales</taxon>
        <taxon>Saccharomycetaceae</taxon>
        <taxon>Saccharomyces</taxon>
    </lineage>
</organism>
<feature type="transmembrane region" description="Helical" evidence="10">
    <location>
        <begin position="51"/>
        <end position="70"/>
    </location>
</feature>
<dbReference type="PROSITE" id="PS50850">
    <property type="entry name" value="MFS"/>
    <property type="match status" value="1"/>
</dbReference>
<keyword evidence="7 10" id="KW-0472">Membrane</keyword>
<evidence type="ECO:0000259" key="11">
    <source>
        <dbReference type="PROSITE" id="PS50850"/>
    </source>
</evidence>
<dbReference type="PRINTS" id="PR00171">
    <property type="entry name" value="SUGRTRNSPORT"/>
</dbReference>
<dbReference type="NCBIfam" id="TIGR00879">
    <property type="entry name" value="SP"/>
    <property type="match status" value="1"/>
</dbReference>
<evidence type="ECO:0000256" key="9">
    <source>
        <dbReference type="SAM" id="MobiDB-lite"/>
    </source>
</evidence>
<dbReference type="GO" id="GO:0005886">
    <property type="term" value="C:plasma membrane"/>
    <property type="evidence" value="ECO:0007669"/>
    <property type="project" value="TreeGrafter"/>
</dbReference>
<dbReference type="InterPro" id="IPR050360">
    <property type="entry name" value="MFS_Sugar_Transporters"/>
</dbReference>
<feature type="transmembrane region" description="Helical" evidence="10">
    <location>
        <begin position="457"/>
        <end position="479"/>
    </location>
</feature>
<dbReference type="Pfam" id="PF00083">
    <property type="entry name" value="Sugar_tr"/>
    <property type="match status" value="1"/>
</dbReference>